<dbReference type="EMBL" id="QAYC01000021">
    <property type="protein sequence ID" value="PTW43798.1"/>
    <property type="molecule type" value="Genomic_DNA"/>
</dbReference>
<gene>
    <name evidence="3" type="ORF">C8N38_12152</name>
</gene>
<dbReference type="AlphaFoldDB" id="A0A8E2VGG9"/>
<dbReference type="OrthoDB" id="7871110at2"/>
<dbReference type="Proteomes" id="UP000244037">
    <property type="component" value="Unassembled WGS sequence"/>
</dbReference>
<keyword evidence="2" id="KW-1133">Transmembrane helix</keyword>
<dbReference type="InterPro" id="IPR010664">
    <property type="entry name" value="LipoPS_assembly_LptC-rel"/>
</dbReference>
<evidence type="ECO:0000313" key="3">
    <source>
        <dbReference type="EMBL" id="PTW43798.1"/>
    </source>
</evidence>
<feature type="compositionally biased region" description="Basic and acidic residues" evidence="1">
    <location>
        <begin position="82"/>
        <end position="93"/>
    </location>
</feature>
<name>A0A8E2VGG9_9RHOB</name>
<proteinExistence type="predicted"/>
<protein>
    <submittedName>
        <fullName evidence="3">Lipopolysaccharide export system protein LptC</fullName>
    </submittedName>
</protein>
<feature type="region of interest" description="Disordered" evidence="1">
    <location>
        <begin position="75"/>
        <end position="97"/>
    </location>
</feature>
<feature type="region of interest" description="Disordered" evidence="1">
    <location>
        <begin position="159"/>
        <end position="179"/>
    </location>
</feature>
<organism evidence="3 4">
    <name type="scientific">Rhodovulum kholense</name>
    <dbReference type="NCBI Taxonomy" id="453584"/>
    <lineage>
        <taxon>Bacteria</taxon>
        <taxon>Pseudomonadati</taxon>
        <taxon>Pseudomonadota</taxon>
        <taxon>Alphaproteobacteria</taxon>
        <taxon>Rhodobacterales</taxon>
        <taxon>Paracoccaceae</taxon>
        <taxon>Rhodovulum</taxon>
    </lineage>
</organism>
<accession>A0A8E2VGG9</accession>
<sequence>MRSYDNAYSRFIAAAKIVFPLAALGLLSTLFMISRDHGSAGTGDGLPYAKVEIDDLLRQQRLGAPNYAGVTRDGTAISMRADSARSDPDRPGRGEAQAMQARLTLPDGSSAEIEADTGSIDTSDRVAVLEGDAKISTSTGYTIETDRLRSAFADTNVEADGPVTANGPPGRIEAGSMTLSADPADKGRYLLVFKDGVRLIYEPEQ</sequence>
<evidence type="ECO:0000313" key="4">
    <source>
        <dbReference type="Proteomes" id="UP000244037"/>
    </source>
</evidence>
<keyword evidence="4" id="KW-1185">Reference proteome</keyword>
<feature type="transmembrane region" description="Helical" evidence="2">
    <location>
        <begin position="12"/>
        <end position="33"/>
    </location>
</feature>
<keyword evidence="2" id="KW-0812">Transmembrane</keyword>
<evidence type="ECO:0000256" key="1">
    <source>
        <dbReference type="SAM" id="MobiDB-lite"/>
    </source>
</evidence>
<evidence type="ECO:0000256" key="2">
    <source>
        <dbReference type="SAM" id="Phobius"/>
    </source>
</evidence>
<reference evidence="3 4" key="1">
    <citation type="submission" date="2018-04" db="EMBL/GenBank/DDBJ databases">
        <title>Genomic Encyclopedia of Archaeal and Bacterial Type Strains, Phase II (KMG-II): from individual species to whole genera.</title>
        <authorList>
            <person name="Goeker M."/>
        </authorList>
    </citation>
    <scope>NUCLEOTIDE SEQUENCE [LARGE SCALE GENOMIC DNA]</scope>
    <source>
        <strain evidence="3 4">DSM 19783</strain>
    </source>
</reference>
<comment type="caution">
    <text evidence="3">The sequence shown here is derived from an EMBL/GenBank/DDBJ whole genome shotgun (WGS) entry which is preliminary data.</text>
</comment>
<dbReference type="RefSeq" id="WP_108028691.1">
    <property type="nucleotide sequence ID" value="NZ_QAYC01000021.1"/>
</dbReference>
<dbReference type="Pfam" id="PF06835">
    <property type="entry name" value="LptC"/>
    <property type="match status" value="1"/>
</dbReference>
<dbReference type="Gene3D" id="2.60.450.10">
    <property type="entry name" value="Lipopolysaccharide (LPS) transport protein A like domain"/>
    <property type="match status" value="1"/>
</dbReference>
<keyword evidence="2" id="KW-0472">Membrane</keyword>